<feature type="transmembrane region" description="Helical" evidence="1">
    <location>
        <begin position="7"/>
        <end position="28"/>
    </location>
</feature>
<reference evidence="3" key="1">
    <citation type="submission" date="2023-07" db="EMBL/GenBank/DDBJ databases">
        <title>Novel Mycoplasma species identified in domestic and wild animals.</title>
        <authorList>
            <person name="Volokhov D.V."/>
            <person name="Furtak V.A."/>
            <person name="Zagorodnyaya T.A."/>
        </authorList>
    </citation>
    <scope>NUCLEOTIDE SEQUENCE [LARGE SCALE GENOMIC DNA]</scope>
    <source>
        <strain evidence="3">92-19</strain>
    </source>
</reference>
<name>A0ABT2PXQ6_9MOLU</name>
<gene>
    <name evidence="2" type="ORF">N7603_02330</name>
</gene>
<dbReference type="Proteomes" id="UP001209076">
    <property type="component" value="Unassembled WGS sequence"/>
</dbReference>
<feature type="transmembrane region" description="Helical" evidence="1">
    <location>
        <begin position="40"/>
        <end position="66"/>
    </location>
</feature>
<dbReference type="EMBL" id="JAOEGN010000003">
    <property type="protein sequence ID" value="MCU0104492.1"/>
    <property type="molecule type" value="Genomic_DNA"/>
</dbReference>
<keyword evidence="1" id="KW-0472">Membrane</keyword>
<evidence type="ECO:0000256" key="1">
    <source>
        <dbReference type="SAM" id="Phobius"/>
    </source>
</evidence>
<accession>A0ABT2PXQ6</accession>
<dbReference type="RefSeq" id="WP_262095727.1">
    <property type="nucleotide sequence ID" value="NZ_JAOEGN010000003.1"/>
</dbReference>
<evidence type="ECO:0000313" key="3">
    <source>
        <dbReference type="Proteomes" id="UP001209076"/>
    </source>
</evidence>
<comment type="caution">
    <text evidence="2">The sequence shown here is derived from an EMBL/GenBank/DDBJ whole genome shotgun (WGS) entry which is preliminary data.</text>
</comment>
<keyword evidence="1" id="KW-0812">Transmembrane</keyword>
<protein>
    <submittedName>
        <fullName evidence="2">Uncharacterized protein</fullName>
    </submittedName>
</protein>
<keyword evidence="3" id="KW-1185">Reference proteome</keyword>
<proteinExistence type="predicted"/>
<evidence type="ECO:0000313" key="2">
    <source>
        <dbReference type="EMBL" id="MCU0104492.1"/>
    </source>
</evidence>
<organism evidence="2 3">
    <name type="scientific">Paracholeplasma vituli</name>
    <dbReference type="NCBI Taxonomy" id="69473"/>
    <lineage>
        <taxon>Bacteria</taxon>
        <taxon>Bacillati</taxon>
        <taxon>Mycoplasmatota</taxon>
        <taxon>Mollicutes</taxon>
        <taxon>Acholeplasmatales</taxon>
        <taxon>Acholeplasmataceae</taxon>
        <taxon>Paracholeplasma</taxon>
    </lineage>
</organism>
<keyword evidence="1" id="KW-1133">Transmembrane helix</keyword>
<sequence length="286" mass="33264">MKKENKWILPIIVITGTVVFIISLTMLFLGDELDRMFNVIGIRVVALFLAFASFLSSMLFSLLILIHNKTVVKINDDTNKRAELFRELQFASSNYTIIDFVDRMLIYPESERYIDKMITQKSSMFHMLEEGISIEDVYQNKDNYQFITVRIPFRVVEGKIVSAITFDKLRFERDGDKYEFYGEDRTKEARAFILYNERTKRNNVIMNLVMHKSSNCYRPAEVNRFTKIKIFINITSLLGVKVEGNSELYFSNPEQIEGDNTNTYAIHSSNFLITDGPKITNLSSKI</sequence>